<name>A0A9D5JY37_9BACT</name>
<reference evidence="2" key="1">
    <citation type="submission" date="2019-11" db="EMBL/GenBank/DDBJ databases">
        <title>Microbial mats filling the niche in hypersaline microbial mats.</title>
        <authorList>
            <person name="Wong H.L."/>
            <person name="Macleod F.I."/>
            <person name="White R.A. III"/>
            <person name="Burns B.P."/>
        </authorList>
    </citation>
    <scope>NUCLEOTIDE SEQUENCE</scope>
    <source>
        <strain evidence="2">Rbin_158</strain>
    </source>
</reference>
<dbReference type="SUPFAM" id="SSF51556">
    <property type="entry name" value="Metallo-dependent hydrolases"/>
    <property type="match status" value="1"/>
</dbReference>
<dbReference type="Gene3D" id="3.20.20.140">
    <property type="entry name" value="Metal-dependent hydrolases"/>
    <property type="match status" value="1"/>
</dbReference>
<organism evidence="2 3">
    <name type="scientific">candidate division KSB3 bacterium</name>
    <dbReference type="NCBI Taxonomy" id="2044937"/>
    <lineage>
        <taxon>Bacteria</taxon>
        <taxon>candidate division KSB3</taxon>
    </lineage>
</organism>
<dbReference type="PANTHER" id="PTHR43383">
    <property type="entry name" value="NODULIN 6"/>
    <property type="match status" value="1"/>
</dbReference>
<evidence type="ECO:0000313" key="2">
    <source>
        <dbReference type="EMBL" id="MBD3326299.1"/>
    </source>
</evidence>
<proteinExistence type="predicted"/>
<sequence length="433" mass="49535">RMPMNATVEQILEYVNTLEIIDTHEHLPCSETVWLQEYQDNGGDVFKEYLKHYFPSDLVSAGLPERELNTIMTSDLPVPDKWARLKSYWEVARYTGYGRALDIAVRGIYGIEGINRDTIEEVNAAFWGSLKPGHFRYVLKELCQIKTSLLDSLEGSLDSDPEFFNNVFRMDPFIMPKSLEEIHALERLTGIRITSFDAWCECCRATLEAVLKKGVVALKCALAYRRSLQFDRPTRAVAEAEFTEFLAGIYRSRKHPQIPLMGHNCQNYMMHYILGLANQRQLAYQFHTGLQEGNGNHIAHSDPTLLSNLFLDYPDVRFDLFHISYPFQQQLSALAKVFPNVFIDMCWAHIISPQASIAALTEWLDAVPFNKINAFGGDYLFVDGVYGHQYLARENVSKALALKVEDGVFDLDQAKEIARCLFYDNPARLFTLD</sequence>
<dbReference type="GO" id="GO:0016787">
    <property type="term" value="F:hydrolase activity"/>
    <property type="evidence" value="ECO:0007669"/>
    <property type="project" value="InterPro"/>
</dbReference>
<dbReference type="Pfam" id="PF04909">
    <property type="entry name" value="Amidohydro_2"/>
    <property type="match status" value="1"/>
</dbReference>
<feature type="domain" description="Amidohydrolase-related" evidence="1">
    <location>
        <begin position="191"/>
        <end position="431"/>
    </location>
</feature>
<comment type="caution">
    <text evidence="2">The sequence shown here is derived from an EMBL/GenBank/DDBJ whole genome shotgun (WGS) entry which is preliminary data.</text>
</comment>
<feature type="non-terminal residue" evidence="2">
    <location>
        <position position="1"/>
    </location>
</feature>
<evidence type="ECO:0000259" key="1">
    <source>
        <dbReference type="Pfam" id="PF04909"/>
    </source>
</evidence>
<protein>
    <submittedName>
        <fullName evidence="2">Amidohydrolase family protein</fullName>
    </submittedName>
</protein>
<evidence type="ECO:0000313" key="3">
    <source>
        <dbReference type="Proteomes" id="UP000649604"/>
    </source>
</evidence>
<dbReference type="AlphaFoldDB" id="A0A9D5JY37"/>
<dbReference type="PANTHER" id="PTHR43383:SF2">
    <property type="entry name" value="AMIDOHYDROLASE 2 FAMILY PROTEIN"/>
    <property type="match status" value="1"/>
</dbReference>
<dbReference type="InterPro" id="IPR032466">
    <property type="entry name" value="Metal_Hydrolase"/>
</dbReference>
<dbReference type="EMBL" id="WJJP01000557">
    <property type="protein sequence ID" value="MBD3326299.1"/>
    <property type="molecule type" value="Genomic_DNA"/>
</dbReference>
<accession>A0A9D5JY37</accession>
<gene>
    <name evidence="2" type="ORF">GF339_17065</name>
</gene>
<dbReference type="Proteomes" id="UP000649604">
    <property type="component" value="Unassembled WGS sequence"/>
</dbReference>
<dbReference type="InterPro" id="IPR006680">
    <property type="entry name" value="Amidohydro-rel"/>
</dbReference>